<protein>
    <recommendedName>
        <fullName evidence="9">O-methyltransferase</fullName>
    </recommendedName>
</protein>
<evidence type="ECO:0000256" key="1">
    <source>
        <dbReference type="ARBA" id="ARBA00022603"/>
    </source>
</evidence>
<evidence type="ECO:0000313" key="8">
    <source>
        <dbReference type="Proteomes" id="UP000636709"/>
    </source>
</evidence>
<evidence type="ECO:0000259" key="5">
    <source>
        <dbReference type="Pfam" id="PF00891"/>
    </source>
</evidence>
<dbReference type="GO" id="GO:0032259">
    <property type="term" value="P:methylation"/>
    <property type="evidence" value="ECO:0007669"/>
    <property type="project" value="UniProtKB-KW"/>
</dbReference>
<feature type="region of interest" description="Disordered" evidence="4">
    <location>
        <begin position="292"/>
        <end position="318"/>
    </location>
</feature>
<dbReference type="Pfam" id="PF00891">
    <property type="entry name" value="Methyltransf_2"/>
    <property type="match status" value="1"/>
</dbReference>
<dbReference type="PANTHER" id="PTHR11746">
    <property type="entry name" value="O-METHYLTRANSFERASE"/>
    <property type="match status" value="1"/>
</dbReference>
<evidence type="ECO:0008006" key="9">
    <source>
        <dbReference type="Google" id="ProtNLM"/>
    </source>
</evidence>
<evidence type="ECO:0000256" key="4">
    <source>
        <dbReference type="SAM" id="MobiDB-lite"/>
    </source>
</evidence>
<dbReference type="InterPro" id="IPR029063">
    <property type="entry name" value="SAM-dependent_MTases_sf"/>
</dbReference>
<evidence type="ECO:0000313" key="7">
    <source>
        <dbReference type="EMBL" id="KAF8649468.1"/>
    </source>
</evidence>
<keyword evidence="3" id="KW-0949">S-adenosyl-L-methionine</keyword>
<dbReference type="PROSITE" id="PS51683">
    <property type="entry name" value="SAM_OMT_II"/>
    <property type="match status" value="1"/>
</dbReference>
<evidence type="ECO:0000256" key="2">
    <source>
        <dbReference type="ARBA" id="ARBA00022679"/>
    </source>
</evidence>
<dbReference type="FunFam" id="1.10.10.10:FF:000292">
    <property type="entry name" value="O-methyltransferase ZRP4"/>
    <property type="match status" value="1"/>
</dbReference>
<gene>
    <name evidence="7" type="ORF">HU200_064312</name>
</gene>
<dbReference type="AlphaFoldDB" id="A0A835A4H7"/>
<dbReference type="InterPro" id="IPR012967">
    <property type="entry name" value="COMT_dimerisation"/>
</dbReference>
<dbReference type="InterPro" id="IPR001077">
    <property type="entry name" value="COMT_C"/>
</dbReference>
<dbReference type="GO" id="GO:0046983">
    <property type="term" value="F:protein dimerization activity"/>
    <property type="evidence" value="ECO:0007669"/>
    <property type="project" value="InterPro"/>
</dbReference>
<dbReference type="SUPFAM" id="SSF46785">
    <property type="entry name" value="Winged helix' DNA-binding domain"/>
    <property type="match status" value="1"/>
</dbReference>
<dbReference type="InterPro" id="IPR036390">
    <property type="entry name" value="WH_DNA-bd_sf"/>
</dbReference>
<feature type="domain" description="O-methyltransferase dimerisation" evidence="6">
    <location>
        <begin position="18"/>
        <end position="105"/>
    </location>
</feature>
<proteinExistence type="predicted"/>
<dbReference type="InterPro" id="IPR036388">
    <property type="entry name" value="WH-like_DNA-bd_sf"/>
</dbReference>
<feature type="domain" description="O-methyltransferase C-terminal" evidence="5">
    <location>
        <begin position="129"/>
        <end position="205"/>
    </location>
</feature>
<accession>A0A835A4H7</accession>
<dbReference type="OrthoDB" id="676381at2759"/>
<keyword evidence="8" id="KW-1185">Reference proteome</keyword>
<evidence type="ECO:0000256" key="3">
    <source>
        <dbReference type="ARBA" id="ARBA00022691"/>
    </source>
</evidence>
<dbReference type="Gene3D" id="1.10.10.10">
    <property type="entry name" value="Winged helix-like DNA-binding domain superfamily/Winged helix DNA-binding domain"/>
    <property type="match status" value="1"/>
</dbReference>
<dbReference type="GO" id="GO:0008171">
    <property type="term" value="F:O-methyltransferase activity"/>
    <property type="evidence" value="ECO:0007669"/>
    <property type="project" value="InterPro"/>
</dbReference>
<evidence type="ECO:0000259" key="6">
    <source>
        <dbReference type="Pfam" id="PF08100"/>
    </source>
</evidence>
<dbReference type="Proteomes" id="UP000636709">
    <property type="component" value="Unassembled WGS sequence"/>
</dbReference>
<dbReference type="SUPFAM" id="SSF53335">
    <property type="entry name" value="S-adenosyl-L-methionine-dependent methyltransferases"/>
    <property type="match status" value="1"/>
</dbReference>
<keyword evidence="2" id="KW-0808">Transferase</keyword>
<name>A0A835A4H7_9POAL</name>
<sequence length="346" mass="38392">MAPPKTSQALLDAQLELWHHTFGYIKSMALKSALDLRIPDAIYDHGCAATLSQIVTKVTVHPSKFSCLRRLMRVLTAAGIFSVRCSDDDAGEQVYGLTPASHLLVGNPNNIAPFLTLMLDRIMASPLNDLSKWFQLELPDPSLFEVTHGQPGWDVLRNNPSFGVLFNEGMLADSNFITDIIIKEGSDLFQDIISLIDAAGGLGGLRLTVPFLRIAFLPPRRLRLVHRRRLLLNCRRCCLPLVHRSSSPRPLVHCSHRLPLLHRRRGLLETSTLVHVPTASRRRGLLVRSHRLPPPQLSNRGLLAGRPRRSSSSWPPRRSPSPYLVAVAFSLVVPPQVVAASPCRAC</sequence>
<dbReference type="Gene3D" id="3.40.50.150">
    <property type="entry name" value="Vaccinia Virus protein VP39"/>
    <property type="match status" value="1"/>
</dbReference>
<keyword evidence="1" id="KW-0489">Methyltransferase</keyword>
<organism evidence="7 8">
    <name type="scientific">Digitaria exilis</name>
    <dbReference type="NCBI Taxonomy" id="1010633"/>
    <lineage>
        <taxon>Eukaryota</taxon>
        <taxon>Viridiplantae</taxon>
        <taxon>Streptophyta</taxon>
        <taxon>Embryophyta</taxon>
        <taxon>Tracheophyta</taxon>
        <taxon>Spermatophyta</taxon>
        <taxon>Magnoliopsida</taxon>
        <taxon>Liliopsida</taxon>
        <taxon>Poales</taxon>
        <taxon>Poaceae</taxon>
        <taxon>PACMAD clade</taxon>
        <taxon>Panicoideae</taxon>
        <taxon>Panicodae</taxon>
        <taxon>Paniceae</taxon>
        <taxon>Anthephorinae</taxon>
        <taxon>Digitaria</taxon>
    </lineage>
</organism>
<dbReference type="Pfam" id="PF08100">
    <property type="entry name" value="Dimerisation"/>
    <property type="match status" value="1"/>
</dbReference>
<reference evidence="7" key="1">
    <citation type="submission" date="2020-07" db="EMBL/GenBank/DDBJ databases">
        <title>Genome sequence and genetic diversity analysis of an under-domesticated orphan crop, white fonio (Digitaria exilis).</title>
        <authorList>
            <person name="Bennetzen J.L."/>
            <person name="Chen S."/>
            <person name="Ma X."/>
            <person name="Wang X."/>
            <person name="Yssel A.E.J."/>
            <person name="Chaluvadi S.R."/>
            <person name="Johnson M."/>
            <person name="Gangashetty P."/>
            <person name="Hamidou F."/>
            <person name="Sanogo M.D."/>
            <person name="Zwaenepoel A."/>
            <person name="Wallace J."/>
            <person name="Van De Peer Y."/>
            <person name="Van Deynze A."/>
        </authorList>
    </citation>
    <scope>NUCLEOTIDE SEQUENCE</scope>
    <source>
        <tissue evidence="7">Leaves</tissue>
    </source>
</reference>
<comment type="caution">
    <text evidence="7">The sequence shown here is derived from an EMBL/GenBank/DDBJ whole genome shotgun (WGS) entry which is preliminary data.</text>
</comment>
<dbReference type="EMBL" id="JACEFO010002760">
    <property type="protein sequence ID" value="KAF8649468.1"/>
    <property type="molecule type" value="Genomic_DNA"/>
</dbReference>
<dbReference type="InterPro" id="IPR016461">
    <property type="entry name" value="COMT-like"/>
</dbReference>